<protein>
    <submittedName>
        <fullName evidence="2">Uncharacterized protein</fullName>
    </submittedName>
</protein>
<accession>A0A9W9D194</accession>
<keyword evidence="3" id="KW-1185">Reference proteome</keyword>
<organism evidence="2 3">
    <name type="scientific">Didymella pomorum</name>
    <dbReference type="NCBI Taxonomy" id="749634"/>
    <lineage>
        <taxon>Eukaryota</taxon>
        <taxon>Fungi</taxon>
        <taxon>Dikarya</taxon>
        <taxon>Ascomycota</taxon>
        <taxon>Pezizomycotina</taxon>
        <taxon>Dothideomycetes</taxon>
        <taxon>Pleosporomycetidae</taxon>
        <taxon>Pleosporales</taxon>
        <taxon>Pleosporineae</taxon>
        <taxon>Didymellaceae</taxon>
        <taxon>Didymella</taxon>
    </lineage>
</organism>
<proteinExistence type="predicted"/>
<feature type="compositionally biased region" description="Low complexity" evidence="1">
    <location>
        <begin position="85"/>
        <end position="102"/>
    </location>
</feature>
<evidence type="ECO:0000256" key="1">
    <source>
        <dbReference type="SAM" id="MobiDB-lite"/>
    </source>
</evidence>
<gene>
    <name evidence="2" type="ORF">N0V91_010661</name>
</gene>
<dbReference type="OrthoDB" id="3794564at2759"/>
<evidence type="ECO:0000313" key="2">
    <source>
        <dbReference type="EMBL" id="KAJ4395692.1"/>
    </source>
</evidence>
<comment type="caution">
    <text evidence="2">The sequence shown here is derived from an EMBL/GenBank/DDBJ whole genome shotgun (WGS) entry which is preliminary data.</text>
</comment>
<dbReference type="EMBL" id="JAPEVA010000148">
    <property type="protein sequence ID" value="KAJ4395692.1"/>
    <property type="molecule type" value="Genomic_DNA"/>
</dbReference>
<dbReference type="AlphaFoldDB" id="A0A9W9D194"/>
<reference evidence="2" key="1">
    <citation type="submission" date="2022-10" db="EMBL/GenBank/DDBJ databases">
        <title>Tapping the CABI collections for fungal endophytes: first genome assemblies for Collariella, Neodidymelliopsis, Ascochyta clinopodiicola, Didymella pomorum, Didymosphaeria variabile, Neocosmospora piperis and Neocucurbitaria cava.</title>
        <authorList>
            <person name="Hill R."/>
        </authorList>
    </citation>
    <scope>NUCLEOTIDE SEQUENCE</scope>
    <source>
        <strain evidence="2">IMI 355091</strain>
    </source>
</reference>
<dbReference type="Proteomes" id="UP001140510">
    <property type="component" value="Unassembled WGS sequence"/>
</dbReference>
<feature type="region of interest" description="Disordered" evidence="1">
    <location>
        <begin position="30"/>
        <end position="102"/>
    </location>
</feature>
<evidence type="ECO:0000313" key="3">
    <source>
        <dbReference type="Proteomes" id="UP001140510"/>
    </source>
</evidence>
<name>A0A9W9D194_9PLEO</name>
<sequence length="250" mass="28424">MQQLAEGVDKVRISHEGILFLLKDMGIRASAQQSQGEGRDAAHGRPPSRMNPILPLRPLRPSTPAIAAWPPPRAPTPRTHLNLAQQQQQNTQQQQSHQFRQQQIQKAPFVPRGKAVPFDFSAAELPGLTFPDNSRDLYFPREEVIMTETYQPPPPNPLRKASNDPVFFLHPTLKANIAELFGYTVQHHHHPRRHTHSVWQPPPALPYVPNDDDLVAWKKCSEDGADNDDRKIDYSDTLPLWNGRYDLQSD</sequence>